<gene>
    <name evidence="1" type="ORF">FH603_332</name>
</gene>
<keyword evidence="2" id="KW-1185">Reference proteome</keyword>
<sequence>MPFLPTLYRRCAVMPLRGGREYAPGLPTALLGTYGTGGNGHESLL</sequence>
<reference evidence="1 2" key="1">
    <citation type="submission" date="2019-06" db="EMBL/GenBank/DDBJ databases">
        <title>Spirosoma utsteinense sp. nov. isolated from Antarctic ice-free soils.</title>
        <authorList>
            <person name="Tahon G."/>
        </authorList>
    </citation>
    <scope>NUCLEOTIDE SEQUENCE [LARGE SCALE GENOMIC DNA]</scope>
    <source>
        <strain evidence="1 2">LMG 31447</strain>
    </source>
</reference>
<proteinExistence type="predicted"/>
<protein>
    <submittedName>
        <fullName evidence="1">Uncharacterized protein</fullName>
    </submittedName>
</protein>
<dbReference type="EMBL" id="VFIA01000002">
    <property type="protein sequence ID" value="MBC3789849.1"/>
    <property type="molecule type" value="Genomic_DNA"/>
</dbReference>
<name>A0ABR6VZY3_9BACT</name>
<dbReference type="RefSeq" id="WP_186735392.1">
    <property type="nucleotide sequence ID" value="NZ_VFIA01000002.1"/>
</dbReference>
<comment type="caution">
    <text evidence="1">The sequence shown here is derived from an EMBL/GenBank/DDBJ whole genome shotgun (WGS) entry which is preliminary data.</text>
</comment>
<accession>A0ABR6VZY3</accession>
<organism evidence="1 2">
    <name type="scientific">Spirosoma utsteinense</name>
    <dbReference type="NCBI Taxonomy" id="2585773"/>
    <lineage>
        <taxon>Bacteria</taxon>
        <taxon>Pseudomonadati</taxon>
        <taxon>Bacteroidota</taxon>
        <taxon>Cytophagia</taxon>
        <taxon>Cytophagales</taxon>
        <taxon>Cytophagaceae</taxon>
        <taxon>Spirosoma</taxon>
    </lineage>
</organism>
<evidence type="ECO:0000313" key="1">
    <source>
        <dbReference type="EMBL" id="MBC3789849.1"/>
    </source>
</evidence>
<evidence type="ECO:0000313" key="2">
    <source>
        <dbReference type="Proteomes" id="UP000700732"/>
    </source>
</evidence>
<dbReference type="Proteomes" id="UP000700732">
    <property type="component" value="Unassembled WGS sequence"/>
</dbReference>